<comment type="caution">
    <text evidence="1">The sequence shown here is derived from an EMBL/GenBank/DDBJ whole genome shotgun (WGS) entry which is preliminary data.</text>
</comment>
<dbReference type="AlphaFoldDB" id="A0A150LN34"/>
<dbReference type="PROSITE" id="PS51257">
    <property type="entry name" value="PROKAR_LIPOPROTEIN"/>
    <property type="match status" value="1"/>
</dbReference>
<dbReference type="Proteomes" id="UP000075683">
    <property type="component" value="Unassembled WGS sequence"/>
</dbReference>
<name>A0A150LN34_9BACI</name>
<protein>
    <recommendedName>
        <fullName evidence="3">Lipoprotein</fullName>
    </recommendedName>
</protein>
<sequence>MNKHVVFILIVTFFMFCGCTKKEIYRYEGEPLEIAVAGDKKLPRFQNIVYDYVALADLDQSDTRYDALIITRSAFPEADQDKYVPFFQSVKYPVFFYGADDFKYFAFTVEGMTIDMAKYENSPYVQGFKNLDDGTRIGWGFELPNDEKEKVDEKEMLLRIFNAINSNND</sequence>
<reference evidence="1 2" key="1">
    <citation type="submission" date="2016-01" db="EMBL/GenBank/DDBJ databases">
        <title>Draft Genome Sequences of Seven Thermophilic Sporeformers Isolated from Foods.</title>
        <authorList>
            <person name="Berendsen E.M."/>
            <person name="Wells-Bennik M.H."/>
            <person name="Krawcyk A.O."/>
            <person name="De Jong A."/>
            <person name="Holsappel S."/>
            <person name="Eijlander R.T."/>
            <person name="Kuipers O.P."/>
        </authorList>
    </citation>
    <scope>NUCLEOTIDE SEQUENCE [LARGE SCALE GENOMIC DNA]</scope>
    <source>
        <strain evidence="1 2">B4135</strain>
    </source>
</reference>
<accession>A0A150LN34</accession>
<dbReference type="RefSeq" id="WP_020155868.1">
    <property type="nucleotide sequence ID" value="NZ_LQYT01000079.1"/>
</dbReference>
<dbReference type="OrthoDB" id="2617178at2"/>
<dbReference type="EMBL" id="LQYT01000079">
    <property type="protein sequence ID" value="KYD13665.1"/>
    <property type="molecule type" value="Genomic_DNA"/>
</dbReference>
<organism evidence="1 2">
    <name type="scientific">Caldibacillus debilis</name>
    <dbReference type="NCBI Taxonomy" id="301148"/>
    <lineage>
        <taxon>Bacteria</taxon>
        <taxon>Bacillati</taxon>
        <taxon>Bacillota</taxon>
        <taxon>Bacilli</taxon>
        <taxon>Bacillales</taxon>
        <taxon>Bacillaceae</taxon>
        <taxon>Caldibacillus</taxon>
    </lineage>
</organism>
<evidence type="ECO:0000313" key="1">
    <source>
        <dbReference type="EMBL" id="KYD13665.1"/>
    </source>
</evidence>
<proteinExistence type="predicted"/>
<evidence type="ECO:0000313" key="2">
    <source>
        <dbReference type="Proteomes" id="UP000075683"/>
    </source>
</evidence>
<evidence type="ECO:0008006" key="3">
    <source>
        <dbReference type="Google" id="ProtNLM"/>
    </source>
</evidence>
<gene>
    <name evidence="1" type="ORF">B4135_2905</name>
</gene>